<proteinExistence type="predicted"/>
<comment type="caution">
    <text evidence="3">The sequence shown here is derived from an EMBL/GenBank/DDBJ whole genome shotgun (WGS) entry which is preliminary data.</text>
</comment>
<feature type="domain" description="Phosphatidic acid phosphatase type 2/haloperoxidase" evidence="2">
    <location>
        <begin position="107"/>
        <end position="221"/>
    </location>
</feature>
<dbReference type="PANTHER" id="PTHR14969">
    <property type="entry name" value="SPHINGOSINE-1-PHOSPHATE PHOSPHOHYDROLASE"/>
    <property type="match status" value="1"/>
</dbReference>
<feature type="transmembrane region" description="Helical" evidence="1">
    <location>
        <begin position="206"/>
        <end position="227"/>
    </location>
</feature>
<feature type="transmembrane region" description="Helical" evidence="1">
    <location>
        <begin position="79"/>
        <end position="101"/>
    </location>
</feature>
<keyword evidence="1" id="KW-1133">Transmembrane helix</keyword>
<dbReference type="InterPro" id="IPR000326">
    <property type="entry name" value="PAP2/HPO"/>
</dbReference>
<keyword evidence="4" id="KW-1185">Reference proteome</keyword>
<dbReference type="Pfam" id="PF01569">
    <property type="entry name" value="PAP2"/>
    <property type="match status" value="1"/>
</dbReference>
<keyword evidence="1" id="KW-0812">Transmembrane</keyword>
<feature type="transmembrane region" description="Helical" evidence="1">
    <location>
        <begin position="21"/>
        <end position="38"/>
    </location>
</feature>
<dbReference type="Proteomes" id="UP001143330">
    <property type="component" value="Unassembled WGS sequence"/>
</dbReference>
<dbReference type="SMART" id="SM00014">
    <property type="entry name" value="acidPPc"/>
    <property type="match status" value="1"/>
</dbReference>
<dbReference type="CDD" id="cd03392">
    <property type="entry name" value="PAP2_like_2"/>
    <property type="match status" value="1"/>
</dbReference>
<accession>A0A9W6K236</accession>
<protein>
    <submittedName>
        <fullName evidence="3">Phosphatase PAP2 family protein</fullName>
    </submittedName>
</protein>
<feature type="transmembrane region" description="Helical" evidence="1">
    <location>
        <begin position="108"/>
        <end position="129"/>
    </location>
</feature>
<dbReference type="PANTHER" id="PTHR14969:SF13">
    <property type="entry name" value="AT30094P"/>
    <property type="match status" value="1"/>
</dbReference>
<dbReference type="SUPFAM" id="SSF48317">
    <property type="entry name" value="Acid phosphatase/Vanadium-dependent haloperoxidase"/>
    <property type="match status" value="1"/>
</dbReference>
<reference evidence="3" key="1">
    <citation type="journal article" date="2014" name="Int. J. Syst. Evol. Microbiol.">
        <title>Complete genome sequence of Corynebacterium casei LMG S-19264T (=DSM 44701T), isolated from a smear-ripened cheese.</title>
        <authorList>
            <consortium name="US DOE Joint Genome Institute (JGI-PGF)"/>
            <person name="Walter F."/>
            <person name="Albersmeier A."/>
            <person name="Kalinowski J."/>
            <person name="Ruckert C."/>
        </authorList>
    </citation>
    <scope>NUCLEOTIDE SEQUENCE</scope>
    <source>
        <strain evidence="3">VKM B-2789</strain>
    </source>
</reference>
<name>A0A9W6K236_9HYPH</name>
<reference evidence="3" key="2">
    <citation type="submission" date="2023-01" db="EMBL/GenBank/DDBJ databases">
        <authorList>
            <person name="Sun Q."/>
            <person name="Evtushenko L."/>
        </authorList>
    </citation>
    <scope>NUCLEOTIDE SEQUENCE</scope>
    <source>
        <strain evidence="3">VKM B-2789</strain>
    </source>
</reference>
<evidence type="ECO:0000256" key="1">
    <source>
        <dbReference type="SAM" id="Phobius"/>
    </source>
</evidence>
<feature type="transmembrane region" description="Helical" evidence="1">
    <location>
        <begin position="149"/>
        <end position="168"/>
    </location>
</feature>
<evidence type="ECO:0000313" key="3">
    <source>
        <dbReference type="EMBL" id="GLK86811.1"/>
    </source>
</evidence>
<evidence type="ECO:0000259" key="2">
    <source>
        <dbReference type="SMART" id="SM00014"/>
    </source>
</evidence>
<keyword evidence="1" id="KW-0472">Membrane</keyword>
<feature type="transmembrane region" description="Helical" evidence="1">
    <location>
        <begin position="180"/>
        <end position="200"/>
    </location>
</feature>
<dbReference type="AlphaFoldDB" id="A0A9W6K236"/>
<dbReference type="Gene3D" id="1.20.144.10">
    <property type="entry name" value="Phosphatidic acid phosphatase type 2/haloperoxidase"/>
    <property type="match status" value="1"/>
</dbReference>
<dbReference type="EMBL" id="BSFM01000021">
    <property type="protein sequence ID" value="GLK86811.1"/>
    <property type="molecule type" value="Genomic_DNA"/>
</dbReference>
<evidence type="ECO:0000313" key="4">
    <source>
        <dbReference type="Proteomes" id="UP001143330"/>
    </source>
</evidence>
<organism evidence="3 4">
    <name type="scientific">Ancylobacter defluvii</name>
    <dbReference type="NCBI Taxonomy" id="1282440"/>
    <lineage>
        <taxon>Bacteria</taxon>
        <taxon>Pseudomonadati</taxon>
        <taxon>Pseudomonadota</taxon>
        <taxon>Alphaproteobacteria</taxon>
        <taxon>Hyphomicrobiales</taxon>
        <taxon>Xanthobacteraceae</taxon>
        <taxon>Ancylobacter</taxon>
    </lineage>
</organism>
<sequence>MSVTPTNPPRRSANPAEIGGLLILALAAAGLLVFALIADGVHEGETRGFDETVLLLFRQAGNPALPIGPIWLEIAVRDFTSLGSTTGLATLTLLTAGYLAVDGKRAAALFVLIATSSGMLLSFALKIGFNRPRPDIVDRLVDVHTLSFPSGHAMGAAVTYLTLGVLIVRTESKRCIKVYVLGVALGLTLLIGLSRIYLGVHWPTDVLAGWCAGSAWALLCWLVASWLQRRGQIEPADSN</sequence>
<gene>
    <name evidence="3" type="ORF">GCM10017653_48810</name>
</gene>
<dbReference type="InterPro" id="IPR036938">
    <property type="entry name" value="PAP2/HPO_sf"/>
</dbReference>